<organism evidence="1 2">
    <name type="scientific">Acaulospora colombiana</name>
    <dbReference type="NCBI Taxonomy" id="27376"/>
    <lineage>
        <taxon>Eukaryota</taxon>
        <taxon>Fungi</taxon>
        <taxon>Fungi incertae sedis</taxon>
        <taxon>Mucoromycota</taxon>
        <taxon>Glomeromycotina</taxon>
        <taxon>Glomeromycetes</taxon>
        <taxon>Diversisporales</taxon>
        <taxon>Acaulosporaceae</taxon>
        <taxon>Acaulospora</taxon>
    </lineage>
</organism>
<name>A0ACA9NRJ3_9GLOM</name>
<dbReference type="Proteomes" id="UP000789525">
    <property type="component" value="Unassembled WGS sequence"/>
</dbReference>
<accession>A0ACA9NRJ3</accession>
<gene>
    <name evidence="1" type="ORF">ACOLOM_LOCUS9037</name>
</gene>
<proteinExistence type="predicted"/>
<reference evidence="1" key="1">
    <citation type="submission" date="2021-06" db="EMBL/GenBank/DDBJ databases">
        <authorList>
            <person name="Kallberg Y."/>
            <person name="Tangrot J."/>
            <person name="Rosling A."/>
        </authorList>
    </citation>
    <scope>NUCLEOTIDE SEQUENCE</scope>
    <source>
        <strain evidence="1">CL356</strain>
    </source>
</reference>
<feature type="non-terminal residue" evidence="1">
    <location>
        <position position="1"/>
    </location>
</feature>
<evidence type="ECO:0000313" key="2">
    <source>
        <dbReference type="Proteomes" id="UP000789525"/>
    </source>
</evidence>
<protein>
    <submittedName>
        <fullName evidence="1">9766_t:CDS:1</fullName>
    </submittedName>
</protein>
<comment type="caution">
    <text evidence="1">The sequence shown here is derived from an EMBL/GenBank/DDBJ whole genome shotgun (WGS) entry which is preliminary data.</text>
</comment>
<evidence type="ECO:0000313" key="1">
    <source>
        <dbReference type="EMBL" id="CAG8673305.1"/>
    </source>
</evidence>
<keyword evidence="2" id="KW-1185">Reference proteome</keyword>
<dbReference type="EMBL" id="CAJVPT010025041">
    <property type="protein sequence ID" value="CAG8673305.1"/>
    <property type="molecule type" value="Genomic_DNA"/>
</dbReference>
<sequence length="245" mass="27049">SLASANPELSGNGTSTRQDQASTPIEDSFGPLEEWVDSYRQQHLRVFLEPVRVEYEDPSQSGSTTENWAREEKARVKTILQSAGFEHLVSSLTRPSRTNNAPDQSLLTRRSTLSGASRTSQARSSVLTVNSIASSSPSATSLATLKTLSPSCPACRGPVNIIFAKEPVTPSSKQGNLSLLSPDLTATQRYQRLKKLSKTFARGWWREFLMTVTGRSLLLRLVAQYSFLIFLVSMIKASGRVRQRK</sequence>